<dbReference type="AlphaFoldDB" id="A0A2L0X3J3"/>
<accession>A0A2L0X3J3</accession>
<dbReference type="OrthoDB" id="8967278at2"/>
<evidence type="ECO:0000313" key="2">
    <source>
        <dbReference type="Proteomes" id="UP000253772"/>
    </source>
</evidence>
<dbReference type="EMBL" id="CP037901">
    <property type="protein sequence ID" value="QBP12269.1"/>
    <property type="molecule type" value="Genomic_DNA"/>
</dbReference>
<name>A0A2L0X3J3_9BURK</name>
<dbReference type="Proteomes" id="UP000253772">
    <property type="component" value="Chromosome c2"/>
</dbReference>
<sequence>MRILTPLCVVALVTSATLAHASNRAVDMATVDTAAHATGPRDPYTDGARTGKFDVYSEGAKITDKRDPYTDGAHS</sequence>
<reference evidence="1 2" key="1">
    <citation type="submission" date="2019-03" db="EMBL/GenBank/DDBJ databases">
        <title>Comparative insights into the high quality Complete genome sequence of highly metal resistant Cupriavidus metallidurans strain BS1 isolated from a gold-copper mine.</title>
        <authorList>
            <person name="Mazhar H.S."/>
            <person name="Rensing C."/>
        </authorList>
    </citation>
    <scope>NUCLEOTIDE SEQUENCE [LARGE SCALE GENOMIC DNA]</scope>
    <source>
        <strain evidence="1 2">BS1</strain>
    </source>
</reference>
<protein>
    <submittedName>
        <fullName evidence="1">Uncharacterized protein</fullName>
    </submittedName>
</protein>
<gene>
    <name evidence="1" type="ORF">DDF84_021165</name>
</gene>
<organism evidence="1 2">
    <name type="scientific">Cupriavidus metallidurans</name>
    <dbReference type="NCBI Taxonomy" id="119219"/>
    <lineage>
        <taxon>Bacteria</taxon>
        <taxon>Pseudomonadati</taxon>
        <taxon>Pseudomonadota</taxon>
        <taxon>Betaproteobacteria</taxon>
        <taxon>Burkholderiales</taxon>
        <taxon>Burkholderiaceae</taxon>
        <taxon>Cupriavidus</taxon>
    </lineage>
</organism>
<dbReference type="RefSeq" id="WP_024570084.1">
    <property type="nucleotide sequence ID" value="NZ_CP026544.1"/>
</dbReference>
<evidence type="ECO:0000313" key="1">
    <source>
        <dbReference type="EMBL" id="QBP12269.1"/>
    </source>
</evidence>
<proteinExistence type="predicted"/>